<reference evidence="2" key="1">
    <citation type="submission" date="2018-05" db="EMBL/GenBank/DDBJ databases">
        <authorList>
            <person name="Lanie J.A."/>
            <person name="Ng W.-L."/>
            <person name="Kazmierczak K.M."/>
            <person name="Andrzejewski T.M."/>
            <person name="Davidsen T.M."/>
            <person name="Wayne K.J."/>
            <person name="Tettelin H."/>
            <person name="Glass J.I."/>
            <person name="Rusch D."/>
            <person name="Podicherti R."/>
            <person name="Tsui H.-C.T."/>
            <person name="Winkler M.E."/>
        </authorList>
    </citation>
    <scope>NUCLEOTIDE SEQUENCE</scope>
</reference>
<evidence type="ECO:0000259" key="1">
    <source>
        <dbReference type="Pfam" id="PF04963"/>
    </source>
</evidence>
<dbReference type="GO" id="GO:0006352">
    <property type="term" value="P:DNA-templated transcription initiation"/>
    <property type="evidence" value="ECO:0007669"/>
    <property type="project" value="InterPro"/>
</dbReference>
<dbReference type="InterPro" id="IPR007046">
    <property type="entry name" value="RNA_pol_sigma_54_core-bd"/>
</dbReference>
<dbReference type="EMBL" id="UINC01041167">
    <property type="protein sequence ID" value="SVB42064.1"/>
    <property type="molecule type" value="Genomic_DNA"/>
</dbReference>
<dbReference type="PANTHER" id="PTHR32248">
    <property type="entry name" value="RNA POLYMERASE SIGMA-54 FACTOR"/>
    <property type="match status" value="1"/>
</dbReference>
<accession>A0A382DVW4</accession>
<dbReference type="Pfam" id="PF04963">
    <property type="entry name" value="Sigma54_CBD"/>
    <property type="match status" value="1"/>
</dbReference>
<dbReference type="GO" id="GO:0003677">
    <property type="term" value="F:DNA binding"/>
    <property type="evidence" value="ECO:0007669"/>
    <property type="project" value="InterPro"/>
</dbReference>
<dbReference type="InterPro" id="IPR000394">
    <property type="entry name" value="RNA_pol_sigma_54"/>
</dbReference>
<organism evidence="2">
    <name type="scientific">marine metagenome</name>
    <dbReference type="NCBI Taxonomy" id="408172"/>
    <lineage>
        <taxon>unclassified sequences</taxon>
        <taxon>metagenomes</taxon>
        <taxon>ecological metagenomes</taxon>
    </lineage>
</organism>
<proteinExistence type="predicted"/>
<feature type="domain" description="RNA polymerase sigma factor 54 core-binding" evidence="1">
    <location>
        <begin position="68"/>
        <end position="222"/>
    </location>
</feature>
<dbReference type="Gene3D" id="1.10.10.1330">
    <property type="entry name" value="RNA polymerase sigma-54 factor, core-binding domain"/>
    <property type="match status" value="1"/>
</dbReference>
<dbReference type="GO" id="GO:0001216">
    <property type="term" value="F:DNA-binding transcription activator activity"/>
    <property type="evidence" value="ECO:0007669"/>
    <property type="project" value="InterPro"/>
</dbReference>
<name>A0A382DVW4_9ZZZZ</name>
<evidence type="ECO:0000313" key="2">
    <source>
        <dbReference type="EMBL" id="SVB42064.1"/>
    </source>
</evidence>
<feature type="non-terminal residue" evidence="2">
    <location>
        <position position="222"/>
    </location>
</feature>
<dbReference type="AlphaFoldDB" id="A0A382DVW4"/>
<protein>
    <recommendedName>
        <fullName evidence="1">RNA polymerase sigma factor 54 core-binding domain-containing protein</fullName>
    </recommendedName>
</protein>
<dbReference type="PANTHER" id="PTHR32248:SF4">
    <property type="entry name" value="RNA POLYMERASE SIGMA-54 FACTOR"/>
    <property type="match status" value="1"/>
</dbReference>
<dbReference type="InterPro" id="IPR038709">
    <property type="entry name" value="RpoN_core-bd_sf"/>
</dbReference>
<sequence>MNTVNLEQAILKELEQNPVLEQVEPEEPQEILKEENAVDDMDAPIEDIYSDTSTYYFEQEKTEMPVPDRHSFLEDIIERLQDSGLSDTDQEIAETILWNTNERGYLDTDLFLIANGFDLEEEDIEPILRTVQKMHPKGLASRNLQECLTIQLEDEPESLSYKIVTACFDDFMHKRYEKIQSRLKCSTNELHKAVEQVSHLNPRPGEGYTDRFQTVIPDVIVR</sequence>
<gene>
    <name evidence="2" type="ORF">METZ01_LOCUS194918</name>
</gene>
<dbReference type="GO" id="GO:0016987">
    <property type="term" value="F:sigma factor activity"/>
    <property type="evidence" value="ECO:0007669"/>
    <property type="project" value="InterPro"/>
</dbReference>